<dbReference type="PANTHER" id="PTHR11699">
    <property type="entry name" value="ALDEHYDE DEHYDROGENASE-RELATED"/>
    <property type="match status" value="1"/>
</dbReference>
<dbReference type="InterPro" id="IPR015590">
    <property type="entry name" value="Aldehyde_DH_dom"/>
</dbReference>
<dbReference type="Pfam" id="PF00171">
    <property type="entry name" value="Aldedh"/>
    <property type="match status" value="1"/>
</dbReference>
<dbReference type="CDD" id="cd07114">
    <property type="entry name" value="ALDH_DhaS"/>
    <property type="match status" value="1"/>
</dbReference>
<dbReference type="SUPFAM" id="SSF53720">
    <property type="entry name" value="ALDH-like"/>
    <property type="match status" value="1"/>
</dbReference>
<comment type="caution">
    <text evidence="5">The sequence shown here is derived from an EMBL/GenBank/DDBJ whole genome shotgun (WGS) entry which is preliminary data.</text>
</comment>
<dbReference type="Proteomes" id="UP001191082">
    <property type="component" value="Unassembled WGS sequence"/>
</dbReference>
<evidence type="ECO:0000313" key="5">
    <source>
        <dbReference type="EMBL" id="TMV08338.1"/>
    </source>
</evidence>
<dbReference type="InterPro" id="IPR016163">
    <property type="entry name" value="Ald_DH_C"/>
</dbReference>
<dbReference type="InterPro" id="IPR029510">
    <property type="entry name" value="Ald_DH_CS_GLU"/>
</dbReference>
<evidence type="ECO:0000256" key="3">
    <source>
        <dbReference type="RuleBase" id="RU003345"/>
    </source>
</evidence>
<feature type="active site" evidence="2">
    <location>
        <position position="266"/>
    </location>
</feature>
<dbReference type="PROSITE" id="PS00070">
    <property type="entry name" value="ALDEHYDE_DEHYDR_CYS"/>
    <property type="match status" value="1"/>
</dbReference>
<dbReference type="InterPro" id="IPR016160">
    <property type="entry name" value="Ald_DH_CS_CYS"/>
</dbReference>
<dbReference type="Gene3D" id="3.40.605.10">
    <property type="entry name" value="Aldehyde Dehydrogenase, Chain A, domain 1"/>
    <property type="match status" value="1"/>
</dbReference>
<feature type="domain" description="Aldehyde dehydrogenase" evidence="4">
    <location>
        <begin position="31"/>
        <end position="493"/>
    </location>
</feature>
<dbReference type="EMBL" id="VCPC01000006">
    <property type="protein sequence ID" value="TMV08338.1"/>
    <property type="molecule type" value="Genomic_DNA"/>
</dbReference>
<evidence type="ECO:0000313" key="6">
    <source>
        <dbReference type="Proteomes" id="UP001191082"/>
    </source>
</evidence>
<gene>
    <name evidence="5" type="ORF">FGK64_20450</name>
</gene>
<accession>A0ABY2WZF4</accession>
<name>A0ABY2WZF4_9RHOB</name>
<dbReference type="Gene3D" id="3.40.309.10">
    <property type="entry name" value="Aldehyde Dehydrogenase, Chain A, domain 2"/>
    <property type="match status" value="1"/>
</dbReference>
<protein>
    <submittedName>
        <fullName evidence="5">Aldehyde dehydrogenase</fullName>
    </submittedName>
</protein>
<dbReference type="InterPro" id="IPR016162">
    <property type="entry name" value="Ald_DH_N"/>
</dbReference>
<dbReference type="PROSITE" id="PS00687">
    <property type="entry name" value="ALDEHYDE_DEHYDR_GLU"/>
    <property type="match status" value="1"/>
</dbReference>
<proteinExistence type="inferred from homology"/>
<evidence type="ECO:0000259" key="4">
    <source>
        <dbReference type="Pfam" id="PF00171"/>
    </source>
</evidence>
<evidence type="ECO:0000256" key="1">
    <source>
        <dbReference type="ARBA" id="ARBA00023002"/>
    </source>
</evidence>
<sequence>MLQASPELTGARVEERSIAVRHYGLFIGGDWTKPGQGAEFDAINPFTGEAWASLREASPDEVGDAVAAAAAAQPGWAATNGATRAQILNRIADVITAHADDMAVFESTDNGKVIRETSSQMLFAARLFRFYAGYADKLFGSTIPLDNPTIFDYTTREPYGVVGLITAWNSPITLLCNKLPAALAAGNTVVVKPSEHASVSTLEFCNLLVEAGLPAGVVNVVTGGAETGTALVRHPAIAKVSFTGSPGVGRKIAGMAGELLKPVTLELGGKSPNIIFDDADAEAATIGALAGIFGATGQTCVAGSRLFVQRGLYQDIVDRLATRAKAIRLGDPLDPKSEMGTVANQPQFDRIMQSIETAKSDGARLVAGGGRATGEGLGKGLFVQPTIFADARNDMAVAQTEIFGPVLTIIPFETEEEAVTMANDIPFGLASGIWTKDISRAMRLIPQMKSGVVWVNTYRMVAAQAPFGGTKESGFGRERGEAGIAEFTTTRNVMIDYSSEARDPFAIKN</sequence>
<dbReference type="InterPro" id="IPR016161">
    <property type="entry name" value="Ald_DH/histidinol_DH"/>
</dbReference>
<keyword evidence="1 3" id="KW-0560">Oxidoreductase</keyword>
<reference evidence="5 6" key="1">
    <citation type="submission" date="2019-05" db="EMBL/GenBank/DDBJ databases">
        <title>Marivita sp. nov. isolated from sea sediment.</title>
        <authorList>
            <person name="Kim W."/>
        </authorList>
    </citation>
    <scope>NUCLEOTIDE SEQUENCE [LARGE SCALE GENOMIC DNA]</scope>
    <source>
        <strain evidence="5 6">CAU 1492</strain>
    </source>
</reference>
<evidence type="ECO:0000256" key="2">
    <source>
        <dbReference type="PROSITE-ProRule" id="PRU10007"/>
    </source>
</evidence>
<keyword evidence="6" id="KW-1185">Reference proteome</keyword>
<organism evidence="5 6">
    <name type="scientific">Arenibacterium halophilum</name>
    <dbReference type="NCBI Taxonomy" id="2583821"/>
    <lineage>
        <taxon>Bacteria</taxon>
        <taxon>Pseudomonadati</taxon>
        <taxon>Pseudomonadota</taxon>
        <taxon>Alphaproteobacteria</taxon>
        <taxon>Rhodobacterales</taxon>
        <taxon>Paracoccaceae</taxon>
        <taxon>Arenibacterium</taxon>
    </lineage>
</organism>
<comment type="similarity">
    <text evidence="3">Belongs to the aldehyde dehydrogenase family.</text>
</comment>